<dbReference type="GO" id="GO:0008170">
    <property type="term" value="F:N-methyltransferase activity"/>
    <property type="evidence" value="ECO:0007669"/>
    <property type="project" value="UniProtKB-ARBA"/>
</dbReference>
<dbReference type="GO" id="GO:0008757">
    <property type="term" value="F:S-adenosylmethionine-dependent methyltransferase activity"/>
    <property type="evidence" value="ECO:0007669"/>
    <property type="project" value="UniProtKB-ARBA"/>
</dbReference>
<dbReference type="Proteomes" id="UP000199208">
    <property type="component" value="Unassembled WGS sequence"/>
</dbReference>
<dbReference type="InterPro" id="IPR002052">
    <property type="entry name" value="DNA_methylase_N6_adenine_CS"/>
</dbReference>
<proteinExistence type="predicted"/>
<organism evidence="2 3">
    <name type="scientific">Acidaminobacter hydrogenoformans DSM 2784</name>
    <dbReference type="NCBI Taxonomy" id="1120920"/>
    <lineage>
        <taxon>Bacteria</taxon>
        <taxon>Bacillati</taxon>
        <taxon>Bacillota</taxon>
        <taxon>Clostridia</taxon>
        <taxon>Peptostreptococcales</taxon>
        <taxon>Acidaminobacteraceae</taxon>
        <taxon>Acidaminobacter</taxon>
    </lineage>
</organism>
<dbReference type="GO" id="GO:0003676">
    <property type="term" value="F:nucleic acid binding"/>
    <property type="evidence" value="ECO:0007669"/>
    <property type="project" value="InterPro"/>
</dbReference>
<dbReference type="InterPro" id="IPR050210">
    <property type="entry name" value="tRNA_Adenine-N(6)_MTase"/>
</dbReference>
<keyword evidence="2" id="KW-0489">Methyltransferase</keyword>
<protein>
    <submittedName>
        <fullName evidence="2">tRNA1(Val) A37 N6-methylase TrmN6</fullName>
    </submittedName>
</protein>
<accession>A0A1G5RYZ3</accession>
<dbReference type="PANTHER" id="PTHR47739">
    <property type="entry name" value="TRNA1(VAL) (ADENINE(37)-N6)-METHYLTRANSFERASE"/>
    <property type="match status" value="1"/>
</dbReference>
<dbReference type="InterPro" id="IPR029063">
    <property type="entry name" value="SAM-dependent_MTases_sf"/>
</dbReference>
<dbReference type="Gene3D" id="3.40.50.150">
    <property type="entry name" value="Vaccinia Virus protein VP39"/>
    <property type="match status" value="1"/>
</dbReference>
<dbReference type="OrthoDB" id="9777257at2"/>
<dbReference type="GO" id="GO:0032259">
    <property type="term" value="P:methylation"/>
    <property type="evidence" value="ECO:0007669"/>
    <property type="project" value="UniProtKB-KW"/>
</dbReference>
<name>A0A1G5RYZ3_9FIRM</name>
<dbReference type="STRING" id="1120920.SAMN03080599_01651"/>
<feature type="domain" description="Methyltransferase small" evidence="1">
    <location>
        <begin position="36"/>
        <end position="175"/>
    </location>
</feature>
<dbReference type="InterPro" id="IPR007848">
    <property type="entry name" value="Small_mtfrase_dom"/>
</dbReference>
<dbReference type="CDD" id="cd02440">
    <property type="entry name" value="AdoMet_MTases"/>
    <property type="match status" value="1"/>
</dbReference>
<evidence type="ECO:0000313" key="2">
    <source>
        <dbReference type="EMBL" id="SCZ79216.1"/>
    </source>
</evidence>
<dbReference type="PANTHER" id="PTHR47739:SF1">
    <property type="entry name" value="TRNA1(VAL) (ADENINE(37)-N6)-METHYLTRANSFERASE"/>
    <property type="match status" value="1"/>
</dbReference>
<gene>
    <name evidence="2" type="ORF">SAMN03080599_01651</name>
</gene>
<reference evidence="2 3" key="1">
    <citation type="submission" date="2016-10" db="EMBL/GenBank/DDBJ databases">
        <authorList>
            <person name="de Groot N.N."/>
        </authorList>
    </citation>
    <scope>NUCLEOTIDE SEQUENCE [LARGE SCALE GENOMIC DNA]</scope>
    <source>
        <strain evidence="2 3">DSM 2784</strain>
    </source>
</reference>
<evidence type="ECO:0000259" key="1">
    <source>
        <dbReference type="Pfam" id="PF05175"/>
    </source>
</evidence>
<keyword evidence="2" id="KW-0808">Transferase</keyword>
<evidence type="ECO:0000313" key="3">
    <source>
        <dbReference type="Proteomes" id="UP000199208"/>
    </source>
</evidence>
<dbReference type="AlphaFoldDB" id="A0A1G5RYZ3"/>
<sequence>MEREKLVLPGERVDDLQLNGLSIIQNPSGFCFGVDAVLLSDFAKAKHGAHIVDLGTGNGILPLLLSAKTKASSITAFEIQEEVAEMARRSVVYNGLEARIQIISDDLRNATTHLNKSSVDVVVTNPPYVAGGGGLVNPRDAKAIARHEIHCTLEDVIRTAAQLLKPGGGFFMVHRPSRLPDMIELMRRYKLEPKLLRFVHPKRGQAPNILLIKGVRGGGAEMRVEPPLYVYSDEGGYDPEILEIYKRAGVDPTPRDSGLEKEGL</sequence>
<dbReference type="RefSeq" id="WP_092590425.1">
    <property type="nucleotide sequence ID" value="NZ_FMWL01000006.1"/>
</dbReference>
<keyword evidence="3" id="KW-1185">Reference proteome</keyword>
<dbReference type="SUPFAM" id="SSF53335">
    <property type="entry name" value="S-adenosyl-L-methionine-dependent methyltransferases"/>
    <property type="match status" value="1"/>
</dbReference>
<dbReference type="EMBL" id="FMWL01000006">
    <property type="protein sequence ID" value="SCZ79216.1"/>
    <property type="molecule type" value="Genomic_DNA"/>
</dbReference>
<dbReference type="PROSITE" id="PS00092">
    <property type="entry name" value="N6_MTASE"/>
    <property type="match status" value="1"/>
</dbReference>
<dbReference type="Pfam" id="PF05175">
    <property type="entry name" value="MTS"/>
    <property type="match status" value="1"/>
</dbReference>